<dbReference type="Proteomes" id="UP000237347">
    <property type="component" value="Unassembled WGS sequence"/>
</dbReference>
<name>A0AAW0JCH7_QUESU</name>
<accession>A0AAW0JCH7</accession>
<feature type="region of interest" description="Disordered" evidence="1">
    <location>
        <begin position="51"/>
        <end position="97"/>
    </location>
</feature>
<protein>
    <submittedName>
        <fullName evidence="3">Uncharacterized protein</fullName>
    </submittedName>
</protein>
<reference evidence="3 4" key="1">
    <citation type="journal article" date="2018" name="Sci. Data">
        <title>The draft genome sequence of cork oak.</title>
        <authorList>
            <person name="Ramos A.M."/>
            <person name="Usie A."/>
            <person name="Barbosa P."/>
            <person name="Barros P.M."/>
            <person name="Capote T."/>
            <person name="Chaves I."/>
            <person name="Simoes F."/>
            <person name="Abreu I."/>
            <person name="Carrasquinho I."/>
            <person name="Faro C."/>
            <person name="Guimaraes J.B."/>
            <person name="Mendonca D."/>
            <person name="Nobrega F."/>
            <person name="Rodrigues L."/>
            <person name="Saibo N.J.M."/>
            <person name="Varela M.C."/>
            <person name="Egas C."/>
            <person name="Matos J."/>
            <person name="Miguel C.M."/>
            <person name="Oliveira M.M."/>
            <person name="Ricardo C.P."/>
            <person name="Goncalves S."/>
        </authorList>
    </citation>
    <scope>NUCLEOTIDE SEQUENCE [LARGE SCALE GENOMIC DNA]</scope>
    <source>
        <strain evidence="4">cv. HL8</strain>
    </source>
</reference>
<sequence length="205" mass="22275">MVDRRPKSLSLMVMTCGCSWWLLVMVMTGVVVAAACGGAMKGSEKRELWVNENKNEEGEETENNRAVGGRPRASGSKEAGQSSISEEGTGCEAEKRAVQAEQGGPMGTMAAHVFSHENPRVTDKDSAVIQEKGIDIVHVDSSEINAHAHTTDTNSALKETVPKFQQDDHLVTDFSEVEETVYNKDNTPKSQLEPEFIPTLPNIAC</sequence>
<proteinExistence type="predicted"/>
<dbReference type="AlphaFoldDB" id="A0AAW0JCH7"/>
<keyword evidence="4" id="KW-1185">Reference proteome</keyword>
<organism evidence="3 4">
    <name type="scientific">Quercus suber</name>
    <name type="common">Cork oak</name>
    <dbReference type="NCBI Taxonomy" id="58331"/>
    <lineage>
        <taxon>Eukaryota</taxon>
        <taxon>Viridiplantae</taxon>
        <taxon>Streptophyta</taxon>
        <taxon>Embryophyta</taxon>
        <taxon>Tracheophyta</taxon>
        <taxon>Spermatophyta</taxon>
        <taxon>Magnoliopsida</taxon>
        <taxon>eudicotyledons</taxon>
        <taxon>Gunneridae</taxon>
        <taxon>Pentapetalae</taxon>
        <taxon>rosids</taxon>
        <taxon>fabids</taxon>
        <taxon>Fagales</taxon>
        <taxon>Fagaceae</taxon>
        <taxon>Quercus</taxon>
    </lineage>
</organism>
<feature type="transmembrane region" description="Helical" evidence="2">
    <location>
        <begin position="20"/>
        <end position="40"/>
    </location>
</feature>
<keyword evidence="2" id="KW-1133">Transmembrane helix</keyword>
<dbReference type="EMBL" id="PKMF04000608">
    <property type="protein sequence ID" value="KAK7824278.1"/>
    <property type="molecule type" value="Genomic_DNA"/>
</dbReference>
<keyword evidence="2" id="KW-0812">Transmembrane</keyword>
<keyword evidence="2" id="KW-0472">Membrane</keyword>
<evidence type="ECO:0000256" key="2">
    <source>
        <dbReference type="SAM" id="Phobius"/>
    </source>
</evidence>
<gene>
    <name evidence="3" type="ORF">CFP56_034611</name>
</gene>
<comment type="caution">
    <text evidence="3">The sequence shown here is derived from an EMBL/GenBank/DDBJ whole genome shotgun (WGS) entry which is preliminary data.</text>
</comment>
<dbReference type="PROSITE" id="PS51257">
    <property type="entry name" value="PROKAR_LIPOPROTEIN"/>
    <property type="match status" value="1"/>
</dbReference>
<evidence type="ECO:0000313" key="4">
    <source>
        <dbReference type="Proteomes" id="UP000237347"/>
    </source>
</evidence>
<evidence type="ECO:0000256" key="1">
    <source>
        <dbReference type="SAM" id="MobiDB-lite"/>
    </source>
</evidence>
<evidence type="ECO:0000313" key="3">
    <source>
        <dbReference type="EMBL" id="KAK7824278.1"/>
    </source>
</evidence>